<feature type="compositionally biased region" description="Basic and acidic residues" evidence="13">
    <location>
        <begin position="402"/>
        <end position="426"/>
    </location>
</feature>
<dbReference type="Gene3D" id="1.10.510.10">
    <property type="entry name" value="Transferase(Phosphotransferase) domain 1"/>
    <property type="match status" value="1"/>
</dbReference>
<dbReference type="Pfam" id="PF13516">
    <property type="entry name" value="LRR_6"/>
    <property type="match status" value="1"/>
</dbReference>
<evidence type="ECO:0000256" key="7">
    <source>
        <dbReference type="ARBA" id="ARBA00022777"/>
    </source>
</evidence>
<dbReference type="AlphaFoldDB" id="A0A5S9F1F1"/>
<sequence>MKLNILNKRYELLKVIGQGGMGKVHLAKDKQKNNRKVAVKEIILSRANDQSKERFRREYYFLSTIEHPNVVKAYDFFEEKDVCYMVMEWVSGISLQDFIKTKSGVISSIEQIAIAIQIARAIEVINTAGIIHRDIKPGNIIVDEKNRLIKILDLGIAKSFEHNLQTLTAPKSFMGTPAYISPEQIDGTTTRNSDVFPLGIVLYQLFLWLPQSPFHSGTMIATFGAICERKIPSIMEKMPDVPHKNIYQNLSQIVEECLEKKHSLRTKSCAEVTLKLQEAYEKLLSNTQDTQITGWQPTSLKRQQIEILKELESKYRNLRSRRIKQKQQQKPPYKKILSITGILLVTVILFSFFSGSISQGTDSINREDVAQEDLSSKQPNEDMNRITETKPTETLENNSFYKEQDGSVKEESKDSPTKESPTKNSEETLTEETGENDKLQGKPLDVMETSISKDNKINKTGEKVFREEDKTPKKVEISPRKKYKAVLKGFKYGKEREYSCAGIRHRVMRFLHKKTDIRFVLVPGGIFFRKGQRITLDPFLMSKYEVRQREWAKVMKSRPSFFKGSRRPVDSVSWYEAKEFCKKTKFELPTEAQWEYACRAGQESDYYWGSEKSDAYMWYAKNSGKKSQNTGQKLPNAFGLFDMSGNVFEWCEDSYAKYPKKDALNPVNISKSLVKVIRGGAWPFTLELGKCGERKKCLAKDKEKFRGFRVVKNLSQMPFYRELNTKLERMREDFAQIPMESDDTIDLIKKFERWNIFMRNFAEDNPYTTEDDYFRKEIATYLEKNKEKLKKRKKLTHLSSAEANAEVRRKISSRTNDEDLVFITSYPTLSELDLVSTRVTDKGLRHLLKLPNLSSVKLNDRIITDKGCLFLKKCKNLHTLALDATKITDEGLRHLSNLKKLKYFSIPGTKVSGKGFVYLKQLTELVNLDLRYINFKPEDLKNLTVLTSLRILNLAGSSINDDGLRYLKDMENIESLHLYETKIGDKGAMYLKSLTGLRDLPIYGTNISDAGLIHLESLKQLEYILIHGTKATQAGIDRLKKALPSTNIEQE</sequence>
<evidence type="ECO:0000256" key="13">
    <source>
        <dbReference type="SAM" id="MobiDB-lite"/>
    </source>
</evidence>
<gene>
    <name evidence="16" type="ORF">UABAM_00849</name>
</gene>
<evidence type="ECO:0000256" key="6">
    <source>
        <dbReference type="ARBA" id="ARBA00022741"/>
    </source>
</evidence>
<dbReference type="InterPro" id="IPR042095">
    <property type="entry name" value="SUMF_sf"/>
</dbReference>
<organism evidence="16 17">
    <name type="scientific">Uabimicrobium amorphum</name>
    <dbReference type="NCBI Taxonomy" id="2596890"/>
    <lineage>
        <taxon>Bacteria</taxon>
        <taxon>Pseudomonadati</taxon>
        <taxon>Planctomycetota</taxon>
        <taxon>Candidatus Uabimicrobiia</taxon>
        <taxon>Candidatus Uabimicrobiales</taxon>
        <taxon>Candidatus Uabimicrobiaceae</taxon>
        <taxon>Candidatus Uabimicrobium</taxon>
    </lineage>
</organism>
<dbReference type="Proteomes" id="UP000326354">
    <property type="component" value="Chromosome"/>
</dbReference>
<dbReference type="KEGG" id="uam:UABAM_00849"/>
<dbReference type="SUPFAM" id="SSF56436">
    <property type="entry name" value="C-type lectin-like"/>
    <property type="match status" value="1"/>
</dbReference>
<evidence type="ECO:0000259" key="15">
    <source>
        <dbReference type="PROSITE" id="PS50011"/>
    </source>
</evidence>
<dbReference type="PROSITE" id="PS00107">
    <property type="entry name" value="PROTEIN_KINASE_ATP"/>
    <property type="match status" value="1"/>
</dbReference>
<keyword evidence="8 11" id="KW-0067">ATP-binding</keyword>
<keyword evidence="3" id="KW-0433">Leucine-rich repeat</keyword>
<dbReference type="InterPro" id="IPR000719">
    <property type="entry name" value="Prot_kinase_dom"/>
</dbReference>
<keyword evidence="14" id="KW-0812">Transmembrane</keyword>
<dbReference type="OrthoDB" id="221884at2"/>
<evidence type="ECO:0000256" key="14">
    <source>
        <dbReference type="SAM" id="Phobius"/>
    </source>
</evidence>
<keyword evidence="2" id="KW-0723">Serine/threonine-protein kinase</keyword>
<dbReference type="SMART" id="SM00220">
    <property type="entry name" value="S_TKc"/>
    <property type="match status" value="1"/>
</dbReference>
<evidence type="ECO:0000256" key="9">
    <source>
        <dbReference type="ARBA" id="ARBA00047899"/>
    </source>
</evidence>
<reference evidence="16 17" key="1">
    <citation type="submission" date="2019-08" db="EMBL/GenBank/DDBJ databases">
        <title>Complete genome sequence of Candidatus Uab amorphum.</title>
        <authorList>
            <person name="Shiratori T."/>
            <person name="Suzuki S."/>
            <person name="Kakizawa Y."/>
            <person name="Ishida K."/>
        </authorList>
    </citation>
    <scope>NUCLEOTIDE SEQUENCE [LARGE SCALE GENOMIC DNA]</scope>
    <source>
        <strain evidence="16 17">SRT547</strain>
    </source>
</reference>
<name>A0A5S9F1F1_UABAM</name>
<evidence type="ECO:0000256" key="11">
    <source>
        <dbReference type="PROSITE-ProRule" id="PRU10141"/>
    </source>
</evidence>
<feature type="region of interest" description="Disordered" evidence="13">
    <location>
        <begin position="369"/>
        <end position="458"/>
    </location>
</feature>
<accession>A0A5S9F1F1</accession>
<evidence type="ECO:0000256" key="8">
    <source>
        <dbReference type="ARBA" id="ARBA00022840"/>
    </source>
</evidence>
<feature type="domain" description="Protein kinase" evidence="15">
    <location>
        <begin position="10"/>
        <end position="280"/>
    </location>
</feature>
<keyword evidence="17" id="KW-1185">Reference proteome</keyword>
<protein>
    <recommendedName>
        <fullName evidence="1">non-specific serine/threonine protein kinase</fullName>
        <ecNumber evidence="1">2.7.11.1</ecNumber>
    </recommendedName>
</protein>
<evidence type="ECO:0000313" key="16">
    <source>
        <dbReference type="EMBL" id="BBM82506.1"/>
    </source>
</evidence>
<dbReference type="InterPro" id="IPR001611">
    <property type="entry name" value="Leu-rich_rpt"/>
</dbReference>
<evidence type="ECO:0000256" key="2">
    <source>
        <dbReference type="ARBA" id="ARBA00022527"/>
    </source>
</evidence>
<dbReference type="EMBL" id="AP019860">
    <property type="protein sequence ID" value="BBM82506.1"/>
    <property type="molecule type" value="Genomic_DNA"/>
</dbReference>
<keyword evidence="14" id="KW-1133">Transmembrane helix</keyword>
<feature type="binding site" evidence="11">
    <location>
        <position position="40"/>
    </location>
    <ligand>
        <name>ATP</name>
        <dbReference type="ChEBI" id="CHEBI:30616"/>
    </ligand>
</feature>
<evidence type="ECO:0000256" key="4">
    <source>
        <dbReference type="ARBA" id="ARBA00022679"/>
    </source>
</evidence>
<feature type="transmembrane region" description="Helical" evidence="14">
    <location>
        <begin position="336"/>
        <end position="357"/>
    </location>
</feature>
<feature type="coiled-coil region" evidence="12">
    <location>
        <begin position="301"/>
        <end position="328"/>
    </location>
</feature>
<feature type="compositionally biased region" description="Basic and acidic residues" evidence="13">
    <location>
        <begin position="379"/>
        <end position="393"/>
    </location>
</feature>
<evidence type="ECO:0000313" key="17">
    <source>
        <dbReference type="Proteomes" id="UP000326354"/>
    </source>
</evidence>
<keyword evidence="7 16" id="KW-0418">Kinase</keyword>
<evidence type="ECO:0000256" key="1">
    <source>
        <dbReference type="ARBA" id="ARBA00012513"/>
    </source>
</evidence>
<dbReference type="PANTHER" id="PTHR44899:SF3">
    <property type="entry name" value="SERINE_THREONINE-PROTEIN KINASE NEK1"/>
    <property type="match status" value="1"/>
</dbReference>
<dbReference type="Pfam" id="PF00069">
    <property type="entry name" value="Pkinase"/>
    <property type="match status" value="1"/>
</dbReference>
<evidence type="ECO:0000256" key="5">
    <source>
        <dbReference type="ARBA" id="ARBA00022737"/>
    </source>
</evidence>
<dbReference type="PROSITE" id="PS50011">
    <property type="entry name" value="PROTEIN_KINASE_DOM"/>
    <property type="match status" value="1"/>
</dbReference>
<evidence type="ECO:0000256" key="12">
    <source>
        <dbReference type="SAM" id="Coils"/>
    </source>
</evidence>
<keyword evidence="6 11" id="KW-0547">Nucleotide-binding</keyword>
<keyword evidence="12" id="KW-0175">Coiled coil</keyword>
<dbReference type="Gene3D" id="3.80.10.10">
    <property type="entry name" value="Ribonuclease Inhibitor"/>
    <property type="match status" value="1"/>
</dbReference>
<evidence type="ECO:0000256" key="10">
    <source>
        <dbReference type="ARBA" id="ARBA00048679"/>
    </source>
</evidence>
<dbReference type="EC" id="2.7.11.1" evidence="1"/>
<dbReference type="GO" id="GO:0005524">
    <property type="term" value="F:ATP binding"/>
    <property type="evidence" value="ECO:0007669"/>
    <property type="project" value="UniProtKB-UniRule"/>
</dbReference>
<comment type="catalytic activity">
    <reaction evidence="10">
        <text>L-seryl-[protein] + ATP = O-phospho-L-seryl-[protein] + ADP + H(+)</text>
        <dbReference type="Rhea" id="RHEA:17989"/>
        <dbReference type="Rhea" id="RHEA-COMP:9863"/>
        <dbReference type="Rhea" id="RHEA-COMP:11604"/>
        <dbReference type="ChEBI" id="CHEBI:15378"/>
        <dbReference type="ChEBI" id="CHEBI:29999"/>
        <dbReference type="ChEBI" id="CHEBI:30616"/>
        <dbReference type="ChEBI" id="CHEBI:83421"/>
        <dbReference type="ChEBI" id="CHEBI:456216"/>
        <dbReference type="EC" id="2.7.11.1"/>
    </reaction>
</comment>
<dbReference type="RefSeq" id="WP_151966746.1">
    <property type="nucleotide sequence ID" value="NZ_AP019860.1"/>
</dbReference>
<dbReference type="InterPro" id="IPR017441">
    <property type="entry name" value="Protein_kinase_ATP_BS"/>
</dbReference>
<dbReference type="InterPro" id="IPR032675">
    <property type="entry name" value="LRR_dom_sf"/>
</dbReference>
<keyword evidence="14" id="KW-0472">Membrane</keyword>
<dbReference type="InterPro" id="IPR011009">
    <property type="entry name" value="Kinase-like_dom_sf"/>
</dbReference>
<dbReference type="InterPro" id="IPR008271">
    <property type="entry name" value="Ser/Thr_kinase_AS"/>
</dbReference>
<dbReference type="GO" id="GO:0004674">
    <property type="term" value="F:protein serine/threonine kinase activity"/>
    <property type="evidence" value="ECO:0007669"/>
    <property type="project" value="UniProtKB-KW"/>
</dbReference>
<dbReference type="PROSITE" id="PS00108">
    <property type="entry name" value="PROTEIN_KINASE_ST"/>
    <property type="match status" value="1"/>
</dbReference>
<evidence type="ECO:0000256" key="3">
    <source>
        <dbReference type="ARBA" id="ARBA00022614"/>
    </source>
</evidence>
<proteinExistence type="predicted"/>
<keyword evidence="4" id="KW-0808">Transferase</keyword>
<dbReference type="CDD" id="cd14014">
    <property type="entry name" value="STKc_PknB_like"/>
    <property type="match status" value="1"/>
</dbReference>
<dbReference type="Gene3D" id="3.90.1580.10">
    <property type="entry name" value="paralog of FGE (formylglycine-generating enzyme)"/>
    <property type="match status" value="1"/>
</dbReference>
<dbReference type="PANTHER" id="PTHR44899">
    <property type="entry name" value="CAMK FAMILY PROTEIN KINASE"/>
    <property type="match status" value="1"/>
</dbReference>
<dbReference type="InterPro" id="IPR016187">
    <property type="entry name" value="CTDL_fold"/>
</dbReference>
<dbReference type="Pfam" id="PF03781">
    <property type="entry name" value="FGE-sulfatase"/>
    <property type="match status" value="1"/>
</dbReference>
<comment type="catalytic activity">
    <reaction evidence="9">
        <text>L-threonyl-[protein] + ATP = O-phospho-L-threonyl-[protein] + ADP + H(+)</text>
        <dbReference type="Rhea" id="RHEA:46608"/>
        <dbReference type="Rhea" id="RHEA-COMP:11060"/>
        <dbReference type="Rhea" id="RHEA-COMP:11605"/>
        <dbReference type="ChEBI" id="CHEBI:15378"/>
        <dbReference type="ChEBI" id="CHEBI:30013"/>
        <dbReference type="ChEBI" id="CHEBI:30616"/>
        <dbReference type="ChEBI" id="CHEBI:61977"/>
        <dbReference type="ChEBI" id="CHEBI:456216"/>
        <dbReference type="EC" id="2.7.11.1"/>
    </reaction>
</comment>
<dbReference type="SUPFAM" id="SSF52047">
    <property type="entry name" value="RNI-like"/>
    <property type="match status" value="1"/>
</dbReference>
<dbReference type="SUPFAM" id="SSF56112">
    <property type="entry name" value="Protein kinase-like (PK-like)"/>
    <property type="match status" value="1"/>
</dbReference>
<keyword evidence="5" id="KW-0677">Repeat</keyword>
<dbReference type="InterPro" id="IPR005532">
    <property type="entry name" value="SUMF_dom"/>
</dbReference>
<dbReference type="InterPro" id="IPR051131">
    <property type="entry name" value="NEK_Ser/Thr_kinase_NIMA"/>
</dbReference>